<accession>A0A9N8HG98</accession>
<comment type="caution">
    <text evidence="2">The sequence shown here is derived from an EMBL/GenBank/DDBJ whole genome shotgun (WGS) entry which is preliminary data.</text>
</comment>
<proteinExistence type="predicted"/>
<dbReference type="PANTHER" id="PTHR43798:SF33">
    <property type="entry name" value="HYDROLASE, PUTATIVE (AFU_ORTHOLOGUE AFUA_2G14860)-RELATED"/>
    <property type="match status" value="1"/>
</dbReference>
<dbReference type="InterPro" id="IPR050266">
    <property type="entry name" value="AB_hydrolase_sf"/>
</dbReference>
<dbReference type="OrthoDB" id="6431331at2759"/>
<protein>
    <submittedName>
        <fullName evidence="2">Alpha beta hydrolase fold</fullName>
    </submittedName>
</protein>
<organism evidence="2 3">
    <name type="scientific">Seminavis robusta</name>
    <dbReference type="NCBI Taxonomy" id="568900"/>
    <lineage>
        <taxon>Eukaryota</taxon>
        <taxon>Sar</taxon>
        <taxon>Stramenopiles</taxon>
        <taxon>Ochrophyta</taxon>
        <taxon>Bacillariophyta</taxon>
        <taxon>Bacillariophyceae</taxon>
        <taxon>Bacillariophycidae</taxon>
        <taxon>Naviculales</taxon>
        <taxon>Naviculaceae</taxon>
        <taxon>Seminavis</taxon>
    </lineage>
</organism>
<dbReference type="AlphaFoldDB" id="A0A9N8HG98"/>
<dbReference type="Proteomes" id="UP001153069">
    <property type="component" value="Unassembled WGS sequence"/>
</dbReference>
<evidence type="ECO:0000313" key="3">
    <source>
        <dbReference type="Proteomes" id="UP001153069"/>
    </source>
</evidence>
<dbReference type="GO" id="GO:0016787">
    <property type="term" value="F:hydrolase activity"/>
    <property type="evidence" value="ECO:0007669"/>
    <property type="project" value="UniProtKB-KW"/>
</dbReference>
<dbReference type="GO" id="GO:0016020">
    <property type="term" value="C:membrane"/>
    <property type="evidence" value="ECO:0007669"/>
    <property type="project" value="TreeGrafter"/>
</dbReference>
<dbReference type="SUPFAM" id="SSF53474">
    <property type="entry name" value="alpha/beta-Hydrolases"/>
    <property type="match status" value="1"/>
</dbReference>
<dbReference type="InterPro" id="IPR029058">
    <property type="entry name" value="AB_hydrolase_fold"/>
</dbReference>
<dbReference type="PANTHER" id="PTHR43798">
    <property type="entry name" value="MONOACYLGLYCEROL LIPASE"/>
    <property type="match status" value="1"/>
</dbReference>
<evidence type="ECO:0000259" key="1">
    <source>
        <dbReference type="Pfam" id="PF00561"/>
    </source>
</evidence>
<feature type="domain" description="AB hydrolase-1" evidence="1">
    <location>
        <begin position="56"/>
        <end position="299"/>
    </location>
</feature>
<name>A0A9N8HG98_9STRA</name>
<keyword evidence="3" id="KW-1185">Reference proteome</keyword>
<keyword evidence="2" id="KW-0378">Hydrolase</keyword>
<dbReference type="InterPro" id="IPR000073">
    <property type="entry name" value="AB_hydrolase_1"/>
</dbReference>
<reference evidence="2" key="1">
    <citation type="submission" date="2020-06" db="EMBL/GenBank/DDBJ databases">
        <authorList>
            <consortium name="Plant Systems Biology data submission"/>
        </authorList>
    </citation>
    <scope>NUCLEOTIDE SEQUENCE</scope>
    <source>
        <strain evidence="2">D6</strain>
    </source>
</reference>
<evidence type="ECO:0000313" key="2">
    <source>
        <dbReference type="EMBL" id="CAB9511195.1"/>
    </source>
</evidence>
<dbReference type="EMBL" id="CAICTM010000471">
    <property type="protein sequence ID" value="CAB9511195.1"/>
    <property type="molecule type" value="Genomic_DNA"/>
</dbReference>
<dbReference type="Gene3D" id="3.40.50.1820">
    <property type="entry name" value="alpha/beta hydrolase"/>
    <property type="match status" value="1"/>
</dbReference>
<dbReference type="Pfam" id="PF00561">
    <property type="entry name" value="Abhydrolase_1"/>
    <property type="match status" value="1"/>
</dbReference>
<sequence>MCSPSPCSWHQGDKWQKLLQIYDGIAETMFEESRVIATRFGKTQVHTSGNPNHPKLVFFHGISTNSLMFGDWLFPELSKQYFCIAIDTIGDLGRSCPRDGDPSNGPGNEQEMADWVMEVLDQCGTTQKTVEKVDMVGYSFGCFIASCAAKYYPDRVRKLVLLAPVGILAPVRKLWLAQAISFAVVSQFLPQDGRLAGGLRTWFFGSMMADTASMENLKYPELRKASDAVGGPQVKVQPTVWELETMEALTKEIPTLMIIGRQENVVDGKVAIKTAQKIRSGMQVKVYENAGHMFFCEEPKDRVAGDIAQFINMDVGR</sequence>
<gene>
    <name evidence="2" type="ORF">SEMRO_472_G150030.1</name>
</gene>